<reference evidence="2" key="1">
    <citation type="submission" date="2020-04" db="EMBL/GenBank/DDBJ databases">
        <authorList>
            <person name="Zhang T."/>
        </authorList>
    </citation>
    <scope>NUCLEOTIDE SEQUENCE</scope>
    <source>
        <strain evidence="2">HKST-UBA03</strain>
    </source>
</reference>
<dbReference type="GO" id="GO:0045892">
    <property type="term" value="P:negative regulation of DNA-templated transcription"/>
    <property type="evidence" value="ECO:0007669"/>
    <property type="project" value="UniProtKB-ARBA"/>
</dbReference>
<protein>
    <submittedName>
        <fullName evidence="2">Metal-sensitive transcriptional regulator</fullName>
    </submittedName>
</protein>
<dbReference type="CDD" id="cd10151">
    <property type="entry name" value="TthCsoR-like_DUF156"/>
    <property type="match status" value="1"/>
</dbReference>
<dbReference type="AlphaFoldDB" id="A0A955RS30"/>
<dbReference type="Proteomes" id="UP000751518">
    <property type="component" value="Unassembled WGS sequence"/>
</dbReference>
<dbReference type="GO" id="GO:0046872">
    <property type="term" value="F:metal ion binding"/>
    <property type="evidence" value="ECO:0007669"/>
    <property type="project" value="InterPro"/>
</dbReference>
<evidence type="ECO:0000313" key="3">
    <source>
        <dbReference type="Proteomes" id="UP000751518"/>
    </source>
</evidence>
<gene>
    <name evidence="2" type="ORF">KC614_02585</name>
</gene>
<organism evidence="2 3">
    <name type="scientific">candidate division WWE3 bacterium</name>
    <dbReference type="NCBI Taxonomy" id="2053526"/>
    <lineage>
        <taxon>Bacteria</taxon>
        <taxon>Katanobacteria</taxon>
    </lineage>
</organism>
<sequence length="103" mass="11831">MGGYGSKTTRSQTRSTHRQKNAKERVIHRLKIAKGHIDSIVKMVEDDAYCLDVVHQSRAVQKALQKIDLVLIEDHLSHCVVDQIKSGDETRSKEELLKLFEYK</sequence>
<accession>A0A955RS30</accession>
<dbReference type="PANTHER" id="PTHR33677:SF3">
    <property type="entry name" value="COPPER-SENSING TRANSCRIPTIONAL REPRESSOR RICR"/>
    <property type="match status" value="1"/>
</dbReference>
<dbReference type="Gene3D" id="1.20.58.1000">
    <property type="entry name" value="Metal-sensitive repressor, helix protomer"/>
    <property type="match status" value="1"/>
</dbReference>
<dbReference type="InterPro" id="IPR038390">
    <property type="entry name" value="Metal_Tscrpt_repr_sf"/>
</dbReference>
<comment type="caution">
    <text evidence="2">The sequence shown here is derived from an EMBL/GenBank/DDBJ whole genome shotgun (WGS) entry which is preliminary data.</text>
</comment>
<feature type="region of interest" description="Disordered" evidence="1">
    <location>
        <begin position="1"/>
        <end position="24"/>
    </location>
</feature>
<dbReference type="EMBL" id="JAGQKZ010000017">
    <property type="protein sequence ID" value="MCA9392067.1"/>
    <property type="molecule type" value="Genomic_DNA"/>
</dbReference>
<dbReference type="InterPro" id="IPR003735">
    <property type="entry name" value="Metal_Tscrpt_repr"/>
</dbReference>
<evidence type="ECO:0000313" key="2">
    <source>
        <dbReference type="EMBL" id="MCA9392067.1"/>
    </source>
</evidence>
<dbReference type="GO" id="GO:0003677">
    <property type="term" value="F:DNA binding"/>
    <property type="evidence" value="ECO:0007669"/>
    <property type="project" value="InterPro"/>
</dbReference>
<evidence type="ECO:0000256" key="1">
    <source>
        <dbReference type="SAM" id="MobiDB-lite"/>
    </source>
</evidence>
<feature type="compositionally biased region" description="Low complexity" evidence="1">
    <location>
        <begin position="1"/>
        <end position="14"/>
    </location>
</feature>
<proteinExistence type="predicted"/>
<name>A0A955RS30_UNCKA</name>
<dbReference type="Pfam" id="PF02583">
    <property type="entry name" value="Trns_repr_metal"/>
    <property type="match status" value="1"/>
</dbReference>
<reference evidence="2" key="2">
    <citation type="journal article" date="2021" name="Microbiome">
        <title>Successional dynamics and alternative stable states in a saline activated sludge microbial community over 9 years.</title>
        <authorList>
            <person name="Wang Y."/>
            <person name="Ye J."/>
            <person name="Ju F."/>
            <person name="Liu L."/>
            <person name="Boyd J.A."/>
            <person name="Deng Y."/>
            <person name="Parks D.H."/>
            <person name="Jiang X."/>
            <person name="Yin X."/>
            <person name="Woodcroft B.J."/>
            <person name="Tyson G.W."/>
            <person name="Hugenholtz P."/>
            <person name="Polz M.F."/>
            <person name="Zhang T."/>
        </authorList>
    </citation>
    <scope>NUCLEOTIDE SEQUENCE</scope>
    <source>
        <strain evidence="2">HKST-UBA03</strain>
    </source>
</reference>
<dbReference type="PANTHER" id="PTHR33677">
    <property type="entry name" value="TRANSCRIPTIONAL REPRESSOR FRMR-RELATED"/>
    <property type="match status" value="1"/>
</dbReference>